<proteinExistence type="predicted"/>
<dbReference type="EMBL" id="JAESWC010000007">
    <property type="protein sequence ID" value="MBL4936600.1"/>
    <property type="molecule type" value="Genomic_DNA"/>
</dbReference>
<keyword evidence="1" id="KW-0472">Membrane</keyword>
<feature type="transmembrane region" description="Helical" evidence="1">
    <location>
        <begin position="12"/>
        <end position="37"/>
    </location>
</feature>
<comment type="caution">
    <text evidence="2">The sequence shown here is derived from an EMBL/GenBank/DDBJ whole genome shotgun (WGS) entry which is preliminary data.</text>
</comment>
<name>A0ABS1TB88_9CLOT</name>
<evidence type="ECO:0000313" key="3">
    <source>
        <dbReference type="Proteomes" id="UP000632377"/>
    </source>
</evidence>
<keyword evidence="3" id="KW-1185">Reference proteome</keyword>
<evidence type="ECO:0000313" key="2">
    <source>
        <dbReference type="EMBL" id="MBL4936600.1"/>
    </source>
</evidence>
<evidence type="ECO:0000256" key="1">
    <source>
        <dbReference type="SAM" id="Phobius"/>
    </source>
</evidence>
<dbReference type="RefSeq" id="WP_202749354.1">
    <property type="nucleotide sequence ID" value="NZ_JAESWC010000007.1"/>
</dbReference>
<evidence type="ECO:0008006" key="4">
    <source>
        <dbReference type="Google" id="ProtNLM"/>
    </source>
</evidence>
<protein>
    <recommendedName>
        <fullName evidence="4">DUF4064 domain-containing protein</fullName>
    </recommendedName>
</protein>
<feature type="transmembrane region" description="Helical" evidence="1">
    <location>
        <begin position="83"/>
        <end position="99"/>
    </location>
</feature>
<keyword evidence="1" id="KW-1133">Transmembrane helix</keyword>
<sequence length="141" mass="15490">MDNKKEQKLGGGILTVSIIQLVIYAIAIIGLGAMVFARDKFEAQFSAMNLPLPTQNQNITSLVISVVLVAGIILILCKKAVGVYAYFICTVLDIAFSILDNGFKTSMIINFLFPILMGIFIYQKKDLFGFGNKKTSENISE</sequence>
<gene>
    <name evidence="2" type="ORF">JK636_12610</name>
</gene>
<keyword evidence="1" id="KW-0812">Transmembrane</keyword>
<dbReference type="Proteomes" id="UP000632377">
    <property type="component" value="Unassembled WGS sequence"/>
</dbReference>
<accession>A0ABS1TB88</accession>
<feature type="transmembrane region" description="Helical" evidence="1">
    <location>
        <begin position="105"/>
        <end position="122"/>
    </location>
</feature>
<reference evidence="2 3" key="1">
    <citation type="submission" date="2021-01" db="EMBL/GenBank/DDBJ databases">
        <title>Genome public.</title>
        <authorList>
            <person name="Liu C."/>
            <person name="Sun Q."/>
        </authorList>
    </citation>
    <scope>NUCLEOTIDE SEQUENCE [LARGE SCALE GENOMIC DNA]</scope>
    <source>
        <strain evidence="2 3">YIM B02515</strain>
    </source>
</reference>
<feature type="transmembrane region" description="Helical" evidence="1">
    <location>
        <begin position="57"/>
        <end position="76"/>
    </location>
</feature>
<organism evidence="2 3">
    <name type="scientific">Clostridium rhizosphaerae</name>
    <dbReference type="NCBI Taxonomy" id="2803861"/>
    <lineage>
        <taxon>Bacteria</taxon>
        <taxon>Bacillati</taxon>
        <taxon>Bacillota</taxon>
        <taxon>Clostridia</taxon>
        <taxon>Eubacteriales</taxon>
        <taxon>Clostridiaceae</taxon>
        <taxon>Clostridium</taxon>
    </lineage>
</organism>